<sequence>MENHLIPHEVVSLIVDGALPIRAWREHLNLTQDEVAKRMGISQPAFAQQETVAKPRKATREKIAAAFGIKPNQLEL</sequence>
<evidence type="ECO:0000313" key="2">
    <source>
        <dbReference type="EMBL" id="VVQ36662.1"/>
    </source>
</evidence>
<dbReference type="InterPro" id="IPR001387">
    <property type="entry name" value="Cro/C1-type_HTH"/>
</dbReference>
<dbReference type="SUPFAM" id="SSF47413">
    <property type="entry name" value="lambda repressor-like DNA-binding domains"/>
    <property type="match status" value="1"/>
</dbReference>
<protein>
    <recommendedName>
        <fullName evidence="1">HTH cro/C1-type domain-containing protein</fullName>
    </recommendedName>
</protein>
<dbReference type="Pfam" id="PF01381">
    <property type="entry name" value="HTH_3"/>
    <property type="match status" value="1"/>
</dbReference>
<name>A0A5E7WNM9_PSEFL</name>
<dbReference type="EMBL" id="CABVJH010000010">
    <property type="protein sequence ID" value="VVQ36662.1"/>
    <property type="molecule type" value="Genomic_DNA"/>
</dbReference>
<evidence type="ECO:0000313" key="3">
    <source>
        <dbReference type="Proteomes" id="UP000325645"/>
    </source>
</evidence>
<dbReference type="GO" id="GO:0003677">
    <property type="term" value="F:DNA binding"/>
    <property type="evidence" value="ECO:0007669"/>
    <property type="project" value="InterPro"/>
</dbReference>
<dbReference type="AlphaFoldDB" id="A0A5E7WNM9"/>
<dbReference type="SMART" id="SM00530">
    <property type="entry name" value="HTH_XRE"/>
    <property type="match status" value="1"/>
</dbReference>
<dbReference type="PROSITE" id="PS50943">
    <property type="entry name" value="HTH_CROC1"/>
    <property type="match status" value="1"/>
</dbReference>
<organism evidence="2 3">
    <name type="scientific">Pseudomonas fluorescens</name>
    <dbReference type="NCBI Taxonomy" id="294"/>
    <lineage>
        <taxon>Bacteria</taxon>
        <taxon>Pseudomonadati</taxon>
        <taxon>Pseudomonadota</taxon>
        <taxon>Gammaproteobacteria</taxon>
        <taxon>Pseudomonadales</taxon>
        <taxon>Pseudomonadaceae</taxon>
        <taxon>Pseudomonas</taxon>
    </lineage>
</organism>
<gene>
    <name evidence="2" type="ORF">PS943_04915</name>
</gene>
<evidence type="ECO:0000259" key="1">
    <source>
        <dbReference type="PROSITE" id="PS50943"/>
    </source>
</evidence>
<dbReference type="CDD" id="cd00093">
    <property type="entry name" value="HTH_XRE"/>
    <property type="match status" value="1"/>
</dbReference>
<reference evidence="2 3" key="1">
    <citation type="submission" date="2019-09" db="EMBL/GenBank/DDBJ databases">
        <authorList>
            <person name="Chandra G."/>
            <person name="Truman W A."/>
        </authorList>
    </citation>
    <scope>NUCLEOTIDE SEQUENCE [LARGE SCALE GENOMIC DNA]</scope>
    <source>
        <strain evidence="2">PS943</strain>
    </source>
</reference>
<accession>A0A5E7WNM9</accession>
<dbReference type="InterPro" id="IPR010982">
    <property type="entry name" value="Lambda_DNA-bd_dom_sf"/>
</dbReference>
<feature type="domain" description="HTH cro/C1-type" evidence="1">
    <location>
        <begin position="21"/>
        <end position="74"/>
    </location>
</feature>
<proteinExistence type="predicted"/>
<dbReference type="Gene3D" id="1.10.260.40">
    <property type="entry name" value="lambda repressor-like DNA-binding domains"/>
    <property type="match status" value="1"/>
</dbReference>
<dbReference type="Proteomes" id="UP000325645">
    <property type="component" value="Unassembled WGS sequence"/>
</dbReference>